<dbReference type="InterPro" id="IPR036388">
    <property type="entry name" value="WH-like_DNA-bd_sf"/>
</dbReference>
<evidence type="ECO:0000313" key="8">
    <source>
        <dbReference type="Proteomes" id="UP001500220"/>
    </source>
</evidence>
<dbReference type="EMBL" id="BAAAHC010000009">
    <property type="protein sequence ID" value="GAA0521482.1"/>
    <property type="molecule type" value="Genomic_DNA"/>
</dbReference>
<dbReference type="SMART" id="SM00421">
    <property type="entry name" value="HTH_LUXR"/>
    <property type="match status" value="1"/>
</dbReference>
<evidence type="ECO:0000256" key="2">
    <source>
        <dbReference type="ARBA" id="ARBA00023125"/>
    </source>
</evidence>
<comment type="caution">
    <text evidence="6">The sequence shown here is derived from an EMBL/GenBank/DDBJ whole genome shotgun (WGS) entry which is preliminary data.</text>
</comment>
<dbReference type="GO" id="GO:0006355">
    <property type="term" value="P:regulation of DNA-templated transcription"/>
    <property type="evidence" value="ECO:0007669"/>
    <property type="project" value="InterPro"/>
</dbReference>
<dbReference type="PANTHER" id="PTHR44688">
    <property type="entry name" value="DNA-BINDING TRANSCRIPTIONAL ACTIVATOR DEVR_DOSR"/>
    <property type="match status" value="1"/>
</dbReference>
<dbReference type="PRINTS" id="PR00038">
    <property type="entry name" value="HTHLUXR"/>
</dbReference>
<evidence type="ECO:0000313" key="6">
    <source>
        <dbReference type="EMBL" id="GGI76599.1"/>
    </source>
</evidence>
<feature type="domain" description="HTH luxR-type" evidence="4">
    <location>
        <begin position="1"/>
        <end position="52"/>
    </location>
</feature>
<organism evidence="6 7">
    <name type="scientific">Saccharopolyspora thermophila</name>
    <dbReference type="NCBI Taxonomy" id="89367"/>
    <lineage>
        <taxon>Bacteria</taxon>
        <taxon>Bacillati</taxon>
        <taxon>Actinomycetota</taxon>
        <taxon>Actinomycetes</taxon>
        <taxon>Pseudonocardiales</taxon>
        <taxon>Pseudonocardiaceae</taxon>
        <taxon>Saccharopolyspora</taxon>
    </lineage>
</organism>
<dbReference type="EMBL" id="BMMT01000002">
    <property type="protein sequence ID" value="GGI76599.1"/>
    <property type="molecule type" value="Genomic_DNA"/>
</dbReference>
<dbReference type="PROSITE" id="PS50043">
    <property type="entry name" value="HTH_LUXR_2"/>
    <property type="match status" value="1"/>
</dbReference>
<dbReference type="AlphaFoldDB" id="A0A917JQC7"/>
<protein>
    <recommendedName>
        <fullName evidence="4">HTH luxR-type domain-containing protein</fullName>
    </recommendedName>
</protein>
<dbReference type="SUPFAM" id="SSF46894">
    <property type="entry name" value="C-terminal effector domain of the bipartite response regulators"/>
    <property type="match status" value="1"/>
</dbReference>
<keyword evidence="8" id="KW-1185">Reference proteome</keyword>
<dbReference type="GO" id="GO:0003677">
    <property type="term" value="F:DNA binding"/>
    <property type="evidence" value="ECO:0007669"/>
    <property type="project" value="UniProtKB-KW"/>
</dbReference>
<keyword evidence="3" id="KW-0804">Transcription</keyword>
<reference evidence="8" key="3">
    <citation type="journal article" date="2019" name="Int. J. Syst. Evol. Microbiol.">
        <title>The Global Catalogue of Microorganisms (GCM) 10K type strain sequencing project: providing services to taxonomists for standard genome sequencing and annotation.</title>
        <authorList>
            <consortium name="The Broad Institute Genomics Platform"/>
            <consortium name="The Broad Institute Genome Sequencing Center for Infectious Disease"/>
            <person name="Wu L."/>
            <person name="Ma J."/>
        </authorList>
    </citation>
    <scope>NUCLEOTIDE SEQUENCE [LARGE SCALE GENOMIC DNA]</scope>
    <source>
        <strain evidence="8">JCM 10664</strain>
    </source>
</reference>
<dbReference type="Proteomes" id="UP001500220">
    <property type="component" value="Unassembled WGS sequence"/>
</dbReference>
<dbReference type="Pfam" id="PF00196">
    <property type="entry name" value="GerE"/>
    <property type="match status" value="1"/>
</dbReference>
<reference evidence="5" key="1">
    <citation type="journal article" date="2014" name="Int. J. Syst. Evol. Microbiol.">
        <title>Complete genome of a new Firmicutes species belonging to the dominant human colonic microbiota ('Ruminococcus bicirculans') reveals two chromosomes and a selective capacity to utilize plant glucans.</title>
        <authorList>
            <consortium name="NISC Comparative Sequencing Program"/>
            <person name="Wegmann U."/>
            <person name="Louis P."/>
            <person name="Goesmann A."/>
            <person name="Henrissat B."/>
            <person name="Duncan S.H."/>
            <person name="Flint H.J."/>
        </authorList>
    </citation>
    <scope>NUCLEOTIDE SEQUENCE</scope>
    <source>
        <strain evidence="5">JCM 10664</strain>
    </source>
</reference>
<evidence type="ECO:0000256" key="3">
    <source>
        <dbReference type="ARBA" id="ARBA00023163"/>
    </source>
</evidence>
<keyword evidence="1" id="KW-0805">Transcription regulation</keyword>
<name>A0A917JQC7_9PSEU</name>
<reference evidence="5" key="5">
    <citation type="submission" date="2023-12" db="EMBL/GenBank/DDBJ databases">
        <authorList>
            <person name="Sun Q."/>
            <person name="Inoue M."/>
        </authorList>
    </citation>
    <scope>NUCLEOTIDE SEQUENCE</scope>
    <source>
        <strain evidence="5">JCM 10664</strain>
    </source>
</reference>
<dbReference type="Gene3D" id="1.10.10.10">
    <property type="entry name" value="Winged helix-like DNA-binding domain superfamily/Winged helix DNA-binding domain"/>
    <property type="match status" value="1"/>
</dbReference>
<reference evidence="6" key="4">
    <citation type="submission" date="2020-09" db="EMBL/GenBank/DDBJ databases">
        <authorList>
            <person name="Sun Q."/>
            <person name="Zhou Y."/>
        </authorList>
    </citation>
    <scope>NUCLEOTIDE SEQUENCE</scope>
    <source>
        <strain evidence="6">CGMCC 4.7206</strain>
    </source>
</reference>
<gene>
    <name evidence="5" type="ORF">GCM10009545_24480</name>
    <name evidence="6" type="ORF">GCM10011581_12090</name>
</gene>
<evidence type="ECO:0000259" key="4">
    <source>
        <dbReference type="PROSITE" id="PS50043"/>
    </source>
</evidence>
<evidence type="ECO:0000313" key="5">
    <source>
        <dbReference type="EMBL" id="GAA0521482.1"/>
    </source>
</evidence>
<dbReference type="Proteomes" id="UP000597989">
    <property type="component" value="Unassembled WGS sequence"/>
</dbReference>
<evidence type="ECO:0000256" key="1">
    <source>
        <dbReference type="ARBA" id="ARBA00023015"/>
    </source>
</evidence>
<reference evidence="6 7" key="2">
    <citation type="journal article" date="2014" name="Int. J. Syst. Evol. Microbiol.">
        <title>Complete genome sequence of Corynebacterium casei LMG S-19264T (=DSM 44701T), isolated from a smear-ripened cheese.</title>
        <authorList>
            <consortium name="US DOE Joint Genome Institute (JGI-PGF)"/>
            <person name="Walter F."/>
            <person name="Albersmeier A."/>
            <person name="Kalinowski J."/>
            <person name="Ruckert C."/>
        </authorList>
    </citation>
    <scope>NUCLEOTIDE SEQUENCE [LARGE SCALE GENOMIC DNA]</scope>
    <source>
        <strain evidence="6 7">CGMCC 4.7206</strain>
    </source>
</reference>
<evidence type="ECO:0000313" key="7">
    <source>
        <dbReference type="Proteomes" id="UP000597989"/>
    </source>
</evidence>
<dbReference type="CDD" id="cd06170">
    <property type="entry name" value="LuxR_C_like"/>
    <property type="match status" value="1"/>
</dbReference>
<keyword evidence="2" id="KW-0238">DNA-binding</keyword>
<dbReference type="InterPro" id="IPR016032">
    <property type="entry name" value="Sig_transdc_resp-reg_C-effctor"/>
</dbReference>
<proteinExistence type="predicted"/>
<dbReference type="PANTHER" id="PTHR44688:SF16">
    <property type="entry name" value="DNA-BINDING TRANSCRIPTIONAL ACTIVATOR DEVR_DOSR"/>
    <property type="match status" value="1"/>
</dbReference>
<sequence>MLRRVALGQSNPEIAEAMFLSRNTVKSSLQNACRKLGARNRVEAIAKARDLGLL</sequence>
<dbReference type="PROSITE" id="PS00622">
    <property type="entry name" value="HTH_LUXR_1"/>
    <property type="match status" value="1"/>
</dbReference>
<dbReference type="InterPro" id="IPR000792">
    <property type="entry name" value="Tscrpt_reg_LuxR_C"/>
</dbReference>
<accession>A0A917JQC7</accession>